<reference evidence="3 4" key="1">
    <citation type="submission" date="2019-08" db="EMBL/GenBank/DDBJ databases">
        <title>100 year-old enigma solved: identification of Planctomyces bekefii, the type genus and species of the phylum Planctomycetes.</title>
        <authorList>
            <person name="Svetlana D.N."/>
            <person name="Overmann J."/>
        </authorList>
    </citation>
    <scope>NUCLEOTIDE SEQUENCE [LARGE SCALE GENOMIC DNA]</scope>
    <source>
        <strain evidence="3">Phe10_nw2017</strain>
    </source>
</reference>
<keyword evidence="2" id="KW-1133">Transmembrane helix</keyword>
<name>A0A5C6ME15_9PLAN</name>
<organism evidence="3 4">
    <name type="scientific">Planctomyces bekefii</name>
    <dbReference type="NCBI Taxonomy" id="1653850"/>
    <lineage>
        <taxon>Bacteria</taxon>
        <taxon>Pseudomonadati</taxon>
        <taxon>Planctomycetota</taxon>
        <taxon>Planctomycetia</taxon>
        <taxon>Planctomycetales</taxon>
        <taxon>Planctomycetaceae</taxon>
        <taxon>Planctomyces</taxon>
    </lineage>
</organism>
<evidence type="ECO:0000256" key="1">
    <source>
        <dbReference type="SAM" id="MobiDB-lite"/>
    </source>
</evidence>
<protein>
    <submittedName>
        <fullName evidence="3">Uncharacterized protein</fullName>
    </submittedName>
</protein>
<dbReference type="PROSITE" id="PS51257">
    <property type="entry name" value="PROKAR_LIPOPROTEIN"/>
    <property type="match status" value="1"/>
</dbReference>
<evidence type="ECO:0000313" key="3">
    <source>
        <dbReference type="EMBL" id="TWW12574.1"/>
    </source>
</evidence>
<dbReference type="Proteomes" id="UP000321083">
    <property type="component" value="Unassembled WGS sequence"/>
</dbReference>
<keyword evidence="4" id="KW-1185">Reference proteome</keyword>
<reference evidence="3 4" key="2">
    <citation type="submission" date="2019-08" db="EMBL/GenBank/DDBJ databases">
        <authorList>
            <person name="Henke P."/>
        </authorList>
    </citation>
    <scope>NUCLEOTIDE SEQUENCE [LARGE SCALE GENOMIC DNA]</scope>
    <source>
        <strain evidence="3">Phe10_nw2017</strain>
    </source>
</reference>
<keyword evidence="2" id="KW-0472">Membrane</keyword>
<evidence type="ECO:0000256" key="2">
    <source>
        <dbReference type="SAM" id="Phobius"/>
    </source>
</evidence>
<dbReference type="AlphaFoldDB" id="A0A5C6ME15"/>
<feature type="transmembrane region" description="Helical" evidence="2">
    <location>
        <begin position="41"/>
        <end position="61"/>
    </location>
</feature>
<accession>A0A5C6ME15</accession>
<proteinExistence type="predicted"/>
<sequence length="138" mass="14305">MGRRGMGQRNDAGSLLASSLILGLGGGACLFMVGAMSPDSLPLTAGILGGVFGGLLLLTVLQRFGRALSLDLGFLGRFGRSRRDDGMRDYEPRRAGGGSRGGRAGGANQPITAGEARELRLTSASTWVPARGRRASDE</sequence>
<evidence type="ECO:0000313" key="4">
    <source>
        <dbReference type="Proteomes" id="UP000321083"/>
    </source>
</evidence>
<feature type="compositionally biased region" description="Gly residues" evidence="1">
    <location>
        <begin position="95"/>
        <end position="105"/>
    </location>
</feature>
<gene>
    <name evidence="3" type="ORF">E3A20_01010</name>
</gene>
<feature type="region of interest" description="Disordered" evidence="1">
    <location>
        <begin position="80"/>
        <end position="138"/>
    </location>
</feature>
<feature type="compositionally biased region" description="Basic and acidic residues" evidence="1">
    <location>
        <begin position="81"/>
        <end position="94"/>
    </location>
</feature>
<dbReference type="EMBL" id="SRHE01000007">
    <property type="protein sequence ID" value="TWW12574.1"/>
    <property type="molecule type" value="Genomic_DNA"/>
</dbReference>
<comment type="caution">
    <text evidence="3">The sequence shown here is derived from an EMBL/GenBank/DDBJ whole genome shotgun (WGS) entry which is preliminary data.</text>
</comment>
<feature type="transmembrane region" description="Helical" evidence="2">
    <location>
        <begin position="12"/>
        <end position="35"/>
    </location>
</feature>
<keyword evidence="2" id="KW-0812">Transmembrane</keyword>